<dbReference type="GO" id="GO:0047617">
    <property type="term" value="F:fatty acyl-CoA hydrolase activity"/>
    <property type="evidence" value="ECO:0007669"/>
    <property type="project" value="TreeGrafter"/>
</dbReference>
<dbReference type="InterPro" id="IPR029069">
    <property type="entry name" value="HotDog_dom_sf"/>
</dbReference>
<dbReference type="AlphaFoldDB" id="A0AAU4K480"/>
<dbReference type="RefSeq" id="WP_045822974.1">
    <property type="nucleotide sequence ID" value="NZ_CP108021.1"/>
</dbReference>
<dbReference type="PANTHER" id="PTHR31793:SF24">
    <property type="entry name" value="LONG-CHAIN ACYL-COA THIOESTERASE FADM"/>
    <property type="match status" value="1"/>
</dbReference>
<dbReference type="Gene3D" id="3.10.129.10">
    <property type="entry name" value="Hotdog Thioesterase"/>
    <property type="match status" value="1"/>
</dbReference>
<protein>
    <submittedName>
        <fullName evidence="1">Acyl-CoA thioesterase</fullName>
    </submittedName>
</protein>
<proteinExistence type="predicted"/>
<evidence type="ECO:0000313" key="1">
    <source>
        <dbReference type="EMBL" id="WUM20828.1"/>
    </source>
</evidence>
<organism evidence="1 2">
    <name type="scientific">Williamsia herbipolensis</name>
    <dbReference type="NCBI Taxonomy" id="1603258"/>
    <lineage>
        <taxon>Bacteria</taxon>
        <taxon>Bacillati</taxon>
        <taxon>Actinomycetota</taxon>
        <taxon>Actinomycetes</taxon>
        <taxon>Mycobacteriales</taxon>
        <taxon>Nocardiaceae</taxon>
        <taxon>Williamsia</taxon>
    </lineage>
</organism>
<dbReference type="InterPro" id="IPR050563">
    <property type="entry name" value="4-hydroxybenzoyl-CoA_TE"/>
</dbReference>
<keyword evidence="2" id="KW-1185">Reference proteome</keyword>
<sequence length="152" mass="16221">MSDHVVTVSLQLRWGDMDVNNHINNVAIARLFEESRVRAGMALLIASGAPPSEDGALIDGGLVVVRQEIEYLASIPYSGDDITSRVWLSRVGTSSFDFGCVLTDPAGAAFAQAETTLVCVDPAGRPVGLGERVAAAMRDRVEAPVPLRSRRS</sequence>
<dbReference type="Proteomes" id="UP001432128">
    <property type="component" value="Chromosome"/>
</dbReference>
<dbReference type="Pfam" id="PF13279">
    <property type="entry name" value="4HBT_2"/>
    <property type="match status" value="1"/>
</dbReference>
<dbReference type="EMBL" id="CP108021">
    <property type="protein sequence ID" value="WUM20828.1"/>
    <property type="molecule type" value="Genomic_DNA"/>
</dbReference>
<dbReference type="PANTHER" id="PTHR31793">
    <property type="entry name" value="4-HYDROXYBENZOYL-COA THIOESTERASE FAMILY MEMBER"/>
    <property type="match status" value="1"/>
</dbReference>
<dbReference type="KEGG" id="whr:OG579_03060"/>
<dbReference type="CDD" id="cd00586">
    <property type="entry name" value="4HBT"/>
    <property type="match status" value="1"/>
</dbReference>
<evidence type="ECO:0000313" key="2">
    <source>
        <dbReference type="Proteomes" id="UP001432128"/>
    </source>
</evidence>
<accession>A0AAU4K480</accession>
<name>A0AAU4K480_9NOCA</name>
<dbReference type="SUPFAM" id="SSF54637">
    <property type="entry name" value="Thioesterase/thiol ester dehydrase-isomerase"/>
    <property type="match status" value="1"/>
</dbReference>
<gene>
    <name evidence="1" type="ORF">OG579_03060</name>
</gene>
<reference evidence="1 2" key="1">
    <citation type="submission" date="2022-10" db="EMBL/GenBank/DDBJ databases">
        <title>The complete genomes of actinobacterial strains from the NBC collection.</title>
        <authorList>
            <person name="Joergensen T.S."/>
            <person name="Alvarez Arevalo M."/>
            <person name="Sterndorff E.B."/>
            <person name="Faurdal D."/>
            <person name="Vuksanovic O."/>
            <person name="Mourched A.-S."/>
            <person name="Charusanti P."/>
            <person name="Shaw S."/>
            <person name="Blin K."/>
            <person name="Weber T."/>
        </authorList>
    </citation>
    <scope>NUCLEOTIDE SEQUENCE [LARGE SCALE GENOMIC DNA]</scope>
    <source>
        <strain evidence="1 2">NBC_00319</strain>
    </source>
</reference>